<dbReference type="Proteomes" id="UP000828390">
    <property type="component" value="Unassembled WGS sequence"/>
</dbReference>
<evidence type="ECO:0000313" key="1">
    <source>
        <dbReference type="EMBL" id="KAH3845541.1"/>
    </source>
</evidence>
<reference evidence="1" key="1">
    <citation type="journal article" date="2019" name="bioRxiv">
        <title>The Genome of the Zebra Mussel, Dreissena polymorpha: A Resource for Invasive Species Research.</title>
        <authorList>
            <person name="McCartney M.A."/>
            <person name="Auch B."/>
            <person name="Kono T."/>
            <person name="Mallez S."/>
            <person name="Zhang Y."/>
            <person name="Obille A."/>
            <person name="Becker A."/>
            <person name="Abrahante J.E."/>
            <person name="Garbe J."/>
            <person name="Badalamenti J.P."/>
            <person name="Herman A."/>
            <person name="Mangelson H."/>
            <person name="Liachko I."/>
            <person name="Sullivan S."/>
            <person name="Sone E.D."/>
            <person name="Koren S."/>
            <person name="Silverstein K.A.T."/>
            <person name="Beckman K.B."/>
            <person name="Gohl D.M."/>
        </authorList>
    </citation>
    <scope>NUCLEOTIDE SEQUENCE</scope>
    <source>
        <strain evidence="1">Duluth1</strain>
        <tissue evidence="1">Whole animal</tissue>
    </source>
</reference>
<dbReference type="PROSITE" id="PS51257">
    <property type="entry name" value="PROKAR_LIPOPROTEIN"/>
    <property type="match status" value="1"/>
</dbReference>
<gene>
    <name evidence="1" type="ORF">DPMN_087822</name>
</gene>
<name>A0A9D4KTD6_DREPO</name>
<evidence type="ECO:0000313" key="2">
    <source>
        <dbReference type="Proteomes" id="UP000828390"/>
    </source>
</evidence>
<dbReference type="AlphaFoldDB" id="A0A9D4KTD6"/>
<reference evidence="1" key="2">
    <citation type="submission" date="2020-11" db="EMBL/GenBank/DDBJ databases">
        <authorList>
            <person name="McCartney M.A."/>
            <person name="Auch B."/>
            <person name="Kono T."/>
            <person name="Mallez S."/>
            <person name="Becker A."/>
            <person name="Gohl D.M."/>
            <person name="Silverstein K.A.T."/>
            <person name="Koren S."/>
            <person name="Bechman K.B."/>
            <person name="Herman A."/>
            <person name="Abrahante J.E."/>
            <person name="Garbe J."/>
        </authorList>
    </citation>
    <scope>NUCLEOTIDE SEQUENCE</scope>
    <source>
        <strain evidence="1">Duluth1</strain>
        <tissue evidence="1">Whole animal</tissue>
    </source>
</reference>
<dbReference type="EMBL" id="JAIWYP010000003">
    <property type="protein sequence ID" value="KAH3845541.1"/>
    <property type="molecule type" value="Genomic_DNA"/>
</dbReference>
<sequence length="86" mass="9789">MTSQYRDPVRHAMHGNGTAAASCTLHDDLARQVWTEGTLVQRELKLKHAATFASRAGVSVRVIEQKKKEKKEEEDYVSQKTVIRCY</sequence>
<protein>
    <submittedName>
        <fullName evidence="1">Uncharacterized protein</fullName>
    </submittedName>
</protein>
<proteinExistence type="predicted"/>
<accession>A0A9D4KTD6</accession>
<comment type="caution">
    <text evidence="1">The sequence shown here is derived from an EMBL/GenBank/DDBJ whole genome shotgun (WGS) entry which is preliminary data.</text>
</comment>
<organism evidence="1 2">
    <name type="scientific">Dreissena polymorpha</name>
    <name type="common">Zebra mussel</name>
    <name type="synonym">Mytilus polymorpha</name>
    <dbReference type="NCBI Taxonomy" id="45954"/>
    <lineage>
        <taxon>Eukaryota</taxon>
        <taxon>Metazoa</taxon>
        <taxon>Spiralia</taxon>
        <taxon>Lophotrochozoa</taxon>
        <taxon>Mollusca</taxon>
        <taxon>Bivalvia</taxon>
        <taxon>Autobranchia</taxon>
        <taxon>Heteroconchia</taxon>
        <taxon>Euheterodonta</taxon>
        <taxon>Imparidentia</taxon>
        <taxon>Neoheterodontei</taxon>
        <taxon>Myida</taxon>
        <taxon>Dreissenoidea</taxon>
        <taxon>Dreissenidae</taxon>
        <taxon>Dreissena</taxon>
    </lineage>
</organism>
<keyword evidence="2" id="KW-1185">Reference proteome</keyword>